<sequence>MKEIITKYPHLLHGGDYNPEQWIDCPQVLEEDIRLMKEAHVNCVSLGIFSWAKLEPEEGEFHFGWLRRIIDRLFENGIYTILATPTGAMPHWMTAKYEEVRQMGPDGVRNLPGRRHNFCYTSPVMRKKMKKINHELSRHLGNHPGVILWHISNEYGGNGSDASCHCPHCQQAFREWLKEKYKTLDNLNHAWWTTFWSHTYTDWSQIHSPVPNGENGLHGLNLDWKRFVSHQIQDFCKEEIHAVLKYSVLPVTINMMEFFKPLDYFKFAPQLDIISWDSYPEWHSKKDEVDIAVRAAACHTLMRSLKKAPFLLMESTPSIVNWKPVNTQKRPGLHELSSLQAVACGSNSVQYFQWRKSRGSSEKFHGAVVDHRNGSNTRVFREVSALGQRMEQISDAVYPTCNRPEAAIVFDWENWWALEDIQGPRRDMAYLDTVLAHFRPFWEMGIDVDFVDEDSDLSGYRLVTAPLNYLYKKGYAAKVKAYVEAGGCYVSTYFSGVVDETDLCILDRHPLEEVLGICTEEMDAANEYHPNSIYFGGKSYQTGCLREVSHVVPGSGTEVLASYEADYYAGLPALTCKRYGNGKAYYLACETEADFLRAFYAQLAGENNVDGAFTGKLPYGVTASRREGERNLWFLQNFNASEVEAELPDTYTRVADGARVEGKVVLKPYECLILAEKQADGL</sequence>
<evidence type="ECO:0000313" key="13">
    <source>
        <dbReference type="EMBL" id="RGE55812.1"/>
    </source>
</evidence>
<dbReference type="AlphaFoldDB" id="A0A3E3HVJ6"/>
<dbReference type="Gene3D" id="3.40.50.880">
    <property type="match status" value="1"/>
</dbReference>
<feature type="active site" description="Nucleophile" evidence="7">
    <location>
        <position position="314"/>
    </location>
</feature>
<evidence type="ECO:0000256" key="3">
    <source>
        <dbReference type="ARBA" id="ARBA00012756"/>
    </source>
</evidence>
<evidence type="ECO:0000256" key="7">
    <source>
        <dbReference type="PIRSR" id="PIRSR001084-1"/>
    </source>
</evidence>
<dbReference type="Gene3D" id="3.20.20.80">
    <property type="entry name" value="Glycosidases"/>
    <property type="match status" value="1"/>
</dbReference>
<dbReference type="InterPro" id="IPR017853">
    <property type="entry name" value="GH"/>
</dbReference>
<keyword evidence="5 6" id="KW-0326">Glycosidase</keyword>
<protein>
    <recommendedName>
        <fullName evidence="3 6">Beta-galactosidase</fullName>
        <shortName evidence="6">Beta-gal</shortName>
        <ecNumber evidence="3 6">3.2.1.23</ecNumber>
    </recommendedName>
</protein>
<dbReference type="PANTHER" id="PTHR36447:SF1">
    <property type="entry name" value="BETA-GALACTOSIDASE GANA"/>
    <property type="match status" value="1"/>
</dbReference>
<dbReference type="InterPro" id="IPR003476">
    <property type="entry name" value="Glyco_hydro_42"/>
</dbReference>
<dbReference type="RefSeq" id="WP_021639636.1">
    <property type="nucleotide sequence ID" value="NZ_CANNOQ010000037.1"/>
</dbReference>
<dbReference type="SUPFAM" id="SSF52317">
    <property type="entry name" value="Class I glutamine amidotransferase-like"/>
    <property type="match status" value="1"/>
</dbReference>
<dbReference type="Proteomes" id="UP000260812">
    <property type="component" value="Unassembled WGS sequence"/>
</dbReference>
<dbReference type="SUPFAM" id="SSF51445">
    <property type="entry name" value="(Trans)glycosidases"/>
    <property type="match status" value="1"/>
</dbReference>
<dbReference type="GO" id="GO:0006012">
    <property type="term" value="P:galactose metabolic process"/>
    <property type="evidence" value="ECO:0007669"/>
    <property type="project" value="InterPro"/>
</dbReference>
<dbReference type="PIRSF" id="PIRSF001084">
    <property type="entry name" value="B-galactosidase"/>
    <property type="match status" value="1"/>
</dbReference>
<feature type="domain" description="Beta-galactosidase C-terminal" evidence="12">
    <location>
        <begin position="620"/>
        <end position="674"/>
    </location>
</feature>
<evidence type="ECO:0000259" key="10">
    <source>
        <dbReference type="Pfam" id="PF02449"/>
    </source>
</evidence>
<accession>A0A3E3HVJ6</accession>
<dbReference type="GO" id="GO:0009341">
    <property type="term" value="C:beta-galactosidase complex"/>
    <property type="evidence" value="ECO:0007669"/>
    <property type="project" value="InterPro"/>
</dbReference>
<dbReference type="EC" id="3.2.1.23" evidence="3 6"/>
<organism evidence="13 14">
    <name type="scientific">Eisenbergiella massiliensis</name>
    <dbReference type="NCBI Taxonomy" id="1720294"/>
    <lineage>
        <taxon>Bacteria</taxon>
        <taxon>Bacillati</taxon>
        <taxon>Bacillota</taxon>
        <taxon>Clostridia</taxon>
        <taxon>Lachnospirales</taxon>
        <taxon>Lachnospiraceae</taxon>
        <taxon>Eisenbergiella</taxon>
    </lineage>
</organism>
<keyword evidence="9" id="KW-0862">Zinc</keyword>
<evidence type="ECO:0000256" key="6">
    <source>
        <dbReference type="PIRNR" id="PIRNR001084"/>
    </source>
</evidence>
<evidence type="ECO:0000256" key="4">
    <source>
        <dbReference type="ARBA" id="ARBA00022801"/>
    </source>
</evidence>
<dbReference type="InterPro" id="IPR013780">
    <property type="entry name" value="Glyco_hydro_b"/>
</dbReference>
<dbReference type="GeneID" id="97990485"/>
<feature type="binding site" evidence="9">
    <location>
        <position position="166"/>
    </location>
    <ligand>
        <name>Zn(2+)</name>
        <dbReference type="ChEBI" id="CHEBI:29105"/>
    </ligand>
</feature>
<feature type="active site" description="Proton donor" evidence="7">
    <location>
        <position position="154"/>
    </location>
</feature>
<dbReference type="InterPro" id="IPR013738">
    <property type="entry name" value="Beta_galactosidase_Trimer"/>
</dbReference>
<evidence type="ECO:0000259" key="12">
    <source>
        <dbReference type="Pfam" id="PF08533"/>
    </source>
</evidence>
<feature type="binding site" evidence="8">
    <location>
        <position position="115"/>
    </location>
    <ligand>
        <name>substrate</name>
    </ligand>
</feature>
<keyword evidence="9" id="KW-0479">Metal-binding</keyword>
<dbReference type="GO" id="GO:0004565">
    <property type="term" value="F:beta-galactosidase activity"/>
    <property type="evidence" value="ECO:0007669"/>
    <property type="project" value="UniProtKB-EC"/>
</dbReference>
<feature type="binding site" evidence="9">
    <location>
        <position position="169"/>
    </location>
    <ligand>
        <name>Zn(2+)</name>
        <dbReference type="ChEBI" id="CHEBI:29105"/>
    </ligand>
</feature>
<dbReference type="Pfam" id="PF08533">
    <property type="entry name" value="Glyco_hydro_42C"/>
    <property type="match status" value="1"/>
</dbReference>
<name>A0A3E3HVJ6_9FIRM</name>
<evidence type="ECO:0000256" key="8">
    <source>
        <dbReference type="PIRSR" id="PIRSR001084-2"/>
    </source>
</evidence>
<evidence type="ECO:0000313" key="14">
    <source>
        <dbReference type="Proteomes" id="UP000260812"/>
    </source>
</evidence>
<feature type="domain" description="Beta-galactosidase trimerisation" evidence="11">
    <location>
        <begin position="405"/>
        <end position="609"/>
    </location>
</feature>
<dbReference type="Pfam" id="PF08532">
    <property type="entry name" value="Glyco_hydro_42M"/>
    <property type="match status" value="1"/>
</dbReference>
<reference evidence="13" key="1">
    <citation type="submission" date="2018-08" db="EMBL/GenBank/DDBJ databases">
        <title>A genome reference for cultivated species of the human gut microbiota.</title>
        <authorList>
            <person name="Zou Y."/>
            <person name="Xue W."/>
            <person name="Luo G."/>
        </authorList>
    </citation>
    <scope>NUCLEOTIDE SEQUENCE [LARGE SCALE GENOMIC DNA]</scope>
    <source>
        <strain evidence="13">TF05-5AC</strain>
    </source>
</reference>
<keyword evidence="4 6" id="KW-0378">Hydrolase</keyword>
<evidence type="ECO:0000256" key="1">
    <source>
        <dbReference type="ARBA" id="ARBA00001412"/>
    </source>
</evidence>
<keyword evidence="14" id="KW-1185">Reference proteome</keyword>
<dbReference type="Gene3D" id="2.60.40.1180">
    <property type="entry name" value="Golgi alpha-mannosidase II"/>
    <property type="match status" value="1"/>
</dbReference>
<dbReference type="InterPro" id="IPR029062">
    <property type="entry name" value="Class_I_gatase-like"/>
</dbReference>
<feature type="binding site" evidence="9">
    <location>
        <position position="164"/>
    </location>
    <ligand>
        <name>Zn(2+)</name>
        <dbReference type="ChEBI" id="CHEBI:29105"/>
    </ligand>
</feature>
<dbReference type="EMBL" id="QVLV01000036">
    <property type="protein sequence ID" value="RGE55812.1"/>
    <property type="molecule type" value="Genomic_DNA"/>
</dbReference>
<dbReference type="PANTHER" id="PTHR36447">
    <property type="entry name" value="BETA-GALACTOSIDASE GANA"/>
    <property type="match status" value="1"/>
</dbReference>
<comment type="catalytic activity">
    <reaction evidence="1 6">
        <text>Hydrolysis of terminal non-reducing beta-D-galactose residues in beta-D-galactosides.</text>
        <dbReference type="EC" id="3.2.1.23"/>
    </reaction>
</comment>
<evidence type="ECO:0000256" key="5">
    <source>
        <dbReference type="ARBA" id="ARBA00023295"/>
    </source>
</evidence>
<dbReference type="GO" id="GO:0046872">
    <property type="term" value="F:metal ion binding"/>
    <property type="evidence" value="ECO:0007669"/>
    <property type="project" value="UniProtKB-KW"/>
</dbReference>
<evidence type="ECO:0000256" key="2">
    <source>
        <dbReference type="ARBA" id="ARBA00005940"/>
    </source>
</evidence>
<evidence type="ECO:0000256" key="9">
    <source>
        <dbReference type="PIRSR" id="PIRSR001084-3"/>
    </source>
</evidence>
<dbReference type="InterPro" id="IPR013739">
    <property type="entry name" value="Beta_galactosidase_C"/>
</dbReference>
<feature type="binding site" evidence="9">
    <location>
        <position position="119"/>
    </location>
    <ligand>
        <name>Zn(2+)</name>
        <dbReference type="ChEBI" id="CHEBI:29105"/>
    </ligand>
</feature>
<gene>
    <name evidence="13" type="ORF">DXC51_27445</name>
</gene>
<proteinExistence type="inferred from homology"/>
<evidence type="ECO:0000259" key="11">
    <source>
        <dbReference type="Pfam" id="PF08532"/>
    </source>
</evidence>
<dbReference type="CDD" id="cd03143">
    <property type="entry name" value="A4_beta-galactosidase_middle_domain"/>
    <property type="match status" value="1"/>
</dbReference>
<feature type="binding site" evidence="8">
    <location>
        <position position="322"/>
    </location>
    <ligand>
        <name>substrate</name>
    </ligand>
</feature>
<feature type="domain" description="Glycoside hydrolase family 42 N-terminal" evidence="10">
    <location>
        <begin position="16"/>
        <end position="393"/>
    </location>
</feature>
<dbReference type="Pfam" id="PF02449">
    <property type="entry name" value="Glyco_hydro_42"/>
    <property type="match status" value="1"/>
</dbReference>
<comment type="similarity">
    <text evidence="2 6">Belongs to the glycosyl hydrolase 42 family.</text>
</comment>
<dbReference type="InterPro" id="IPR013529">
    <property type="entry name" value="Glyco_hydro_42_N"/>
</dbReference>
<comment type="caution">
    <text evidence="13">The sequence shown here is derived from an EMBL/GenBank/DDBJ whole genome shotgun (WGS) entry which is preliminary data.</text>
</comment>
<feature type="binding site" evidence="8">
    <location>
        <position position="153"/>
    </location>
    <ligand>
        <name>substrate</name>
    </ligand>
</feature>